<gene>
    <name evidence="12" type="ORF">HGG79_15395</name>
</gene>
<dbReference type="Pfam" id="PF00664">
    <property type="entry name" value="ABC_membrane"/>
    <property type="match status" value="1"/>
</dbReference>
<dbReference type="InterPro" id="IPR039421">
    <property type="entry name" value="Type_1_exporter"/>
</dbReference>
<dbReference type="SUPFAM" id="SSF52540">
    <property type="entry name" value="P-loop containing nucleoside triphosphate hydrolases"/>
    <property type="match status" value="1"/>
</dbReference>
<dbReference type="FunFam" id="3.40.50.300:FF:000221">
    <property type="entry name" value="Multidrug ABC transporter ATP-binding protein"/>
    <property type="match status" value="1"/>
</dbReference>
<accession>A0A923J1D7</accession>
<evidence type="ECO:0000256" key="4">
    <source>
        <dbReference type="ARBA" id="ARBA00022692"/>
    </source>
</evidence>
<keyword evidence="13" id="KW-1185">Reference proteome</keyword>
<organism evidence="12 13">
    <name type="scientific">Clostridium tetanomorphum</name>
    <dbReference type="NCBI Taxonomy" id="1553"/>
    <lineage>
        <taxon>Bacteria</taxon>
        <taxon>Bacillati</taxon>
        <taxon>Bacillota</taxon>
        <taxon>Clostridia</taxon>
        <taxon>Eubacteriales</taxon>
        <taxon>Clostridiaceae</taxon>
        <taxon>Clostridium</taxon>
    </lineage>
</organism>
<keyword evidence="3" id="KW-1003">Cell membrane</keyword>
<dbReference type="RefSeq" id="WP_173680288.1">
    <property type="nucleotide sequence ID" value="NZ_JAAZWO010000023.1"/>
</dbReference>
<evidence type="ECO:0000256" key="1">
    <source>
        <dbReference type="ARBA" id="ARBA00004651"/>
    </source>
</evidence>
<keyword evidence="4 9" id="KW-0812">Transmembrane</keyword>
<dbReference type="AlphaFoldDB" id="A0A923J1D7"/>
<evidence type="ECO:0000259" key="11">
    <source>
        <dbReference type="PROSITE" id="PS50929"/>
    </source>
</evidence>
<proteinExistence type="predicted"/>
<evidence type="ECO:0000256" key="2">
    <source>
        <dbReference type="ARBA" id="ARBA00022448"/>
    </source>
</evidence>
<keyword evidence="7 9" id="KW-1133">Transmembrane helix</keyword>
<dbReference type="PROSITE" id="PS50929">
    <property type="entry name" value="ABC_TM1F"/>
    <property type="match status" value="1"/>
</dbReference>
<keyword evidence="8 9" id="KW-0472">Membrane</keyword>
<dbReference type="Gene3D" id="3.40.50.300">
    <property type="entry name" value="P-loop containing nucleotide triphosphate hydrolases"/>
    <property type="match status" value="1"/>
</dbReference>
<comment type="caution">
    <text evidence="12">The sequence shown here is derived from an EMBL/GenBank/DDBJ whole genome shotgun (WGS) entry which is preliminary data.</text>
</comment>
<dbReference type="Proteomes" id="UP000563151">
    <property type="component" value="Unassembled WGS sequence"/>
</dbReference>
<keyword evidence="2" id="KW-0813">Transport</keyword>
<evidence type="ECO:0000256" key="6">
    <source>
        <dbReference type="ARBA" id="ARBA00022840"/>
    </source>
</evidence>
<dbReference type="GO" id="GO:0015421">
    <property type="term" value="F:ABC-type oligopeptide transporter activity"/>
    <property type="evidence" value="ECO:0007669"/>
    <property type="project" value="TreeGrafter"/>
</dbReference>
<dbReference type="PANTHER" id="PTHR43394:SF1">
    <property type="entry name" value="ATP-BINDING CASSETTE SUB-FAMILY B MEMBER 10, MITOCHONDRIAL"/>
    <property type="match status" value="1"/>
</dbReference>
<feature type="domain" description="ABC transmembrane type-1" evidence="11">
    <location>
        <begin position="1"/>
        <end position="266"/>
    </location>
</feature>
<dbReference type="InterPro" id="IPR003439">
    <property type="entry name" value="ABC_transporter-like_ATP-bd"/>
</dbReference>
<reference evidence="12 13" key="1">
    <citation type="submission" date="2020-04" db="EMBL/GenBank/DDBJ databases">
        <title>Genomic insights into acetone-butanol-ethanol (ABE) fermentation by sequencing solventogenic clostridia strains.</title>
        <authorList>
            <person name="Brown S."/>
        </authorList>
    </citation>
    <scope>NUCLEOTIDE SEQUENCE [LARGE SCALE GENOMIC DNA]</scope>
    <source>
        <strain evidence="12 13">DJ011</strain>
    </source>
</reference>
<dbReference type="EMBL" id="JAAZWO010000023">
    <property type="protein sequence ID" value="MBC2399146.1"/>
    <property type="molecule type" value="Genomic_DNA"/>
</dbReference>
<sequence length="535" mass="59722">MAIYSLIKHIIEGGLDSNVILRISIITIVAIIVKLILEAAANLMMHTAAFKTMQQLRMKVITHISKLNMGFFNHKGKGNIKTALFDDIGRLENFMAHNILELTNAIFVPIMLFILLLIIQPILAITLLIPGMLAIILPMRKMKAFPELTDRFTMTLGKLNSSIAEMVSTIKVLKMFKITAKKFKGYTDSVENYNDCLKCMAKVSCGPIAVTVVLLDASFLFILPVGGLLLLNGKISSSIFILFALLSICFYNALFSLMNIRMGFMELTSGMIHVQEILNIKPLIDGNEIIYRDDIKEVRFNNVSFAYDKKEVLKNINIQLKPNSIKAFVGTSGAGKSTAGQLLGKFWKVTKGSIKINGVNINNLKEESLMDLTAFVFQQVFLLEDSIYENISMGSGATMEEVKKAAKATYIHDFIMSLPKQYDTKVGSSGVKLSGGQKQRIAIARAILKDAPIVVLDEATSFSDIENERKIQKALESLLKDKITIMIAHRLHTIKNADNIVVFENGKILETGTHEELIQTHGSYRRMWNIYKKAN</sequence>
<evidence type="ECO:0000256" key="7">
    <source>
        <dbReference type="ARBA" id="ARBA00022989"/>
    </source>
</evidence>
<evidence type="ECO:0000313" key="12">
    <source>
        <dbReference type="EMBL" id="MBC2399146.1"/>
    </source>
</evidence>
<dbReference type="Pfam" id="PF00005">
    <property type="entry name" value="ABC_tran"/>
    <property type="match status" value="1"/>
</dbReference>
<dbReference type="InterPro" id="IPR003593">
    <property type="entry name" value="AAA+_ATPase"/>
</dbReference>
<evidence type="ECO:0000256" key="3">
    <source>
        <dbReference type="ARBA" id="ARBA00022475"/>
    </source>
</evidence>
<evidence type="ECO:0000256" key="5">
    <source>
        <dbReference type="ARBA" id="ARBA00022741"/>
    </source>
</evidence>
<feature type="transmembrane region" description="Helical" evidence="9">
    <location>
        <begin position="20"/>
        <end position="37"/>
    </location>
</feature>
<dbReference type="InterPro" id="IPR011527">
    <property type="entry name" value="ABC1_TM_dom"/>
</dbReference>
<dbReference type="Gene3D" id="1.20.1560.10">
    <property type="entry name" value="ABC transporter type 1, transmembrane domain"/>
    <property type="match status" value="1"/>
</dbReference>
<dbReference type="GO" id="GO:0005524">
    <property type="term" value="F:ATP binding"/>
    <property type="evidence" value="ECO:0007669"/>
    <property type="project" value="UniProtKB-KW"/>
</dbReference>
<feature type="domain" description="ABC transporter" evidence="10">
    <location>
        <begin position="298"/>
        <end position="530"/>
    </location>
</feature>
<dbReference type="PROSITE" id="PS50893">
    <property type="entry name" value="ABC_TRANSPORTER_2"/>
    <property type="match status" value="1"/>
</dbReference>
<dbReference type="SMART" id="SM00382">
    <property type="entry name" value="AAA"/>
    <property type="match status" value="1"/>
</dbReference>
<protein>
    <submittedName>
        <fullName evidence="12">ABC transporter ATP-binding protein</fullName>
    </submittedName>
</protein>
<dbReference type="InterPro" id="IPR036640">
    <property type="entry name" value="ABC1_TM_sf"/>
</dbReference>
<evidence type="ECO:0000259" key="10">
    <source>
        <dbReference type="PROSITE" id="PS50893"/>
    </source>
</evidence>
<evidence type="ECO:0000313" key="13">
    <source>
        <dbReference type="Proteomes" id="UP000563151"/>
    </source>
</evidence>
<dbReference type="GO" id="GO:0016887">
    <property type="term" value="F:ATP hydrolysis activity"/>
    <property type="evidence" value="ECO:0007669"/>
    <property type="project" value="InterPro"/>
</dbReference>
<feature type="transmembrane region" description="Helical" evidence="9">
    <location>
        <begin position="110"/>
        <end position="137"/>
    </location>
</feature>
<comment type="subcellular location">
    <subcellularLocation>
        <location evidence="1">Cell membrane</location>
        <topology evidence="1">Multi-pass membrane protein</topology>
    </subcellularLocation>
</comment>
<keyword evidence="5" id="KW-0547">Nucleotide-binding</keyword>
<evidence type="ECO:0000256" key="9">
    <source>
        <dbReference type="SAM" id="Phobius"/>
    </source>
</evidence>
<dbReference type="InterPro" id="IPR027417">
    <property type="entry name" value="P-loop_NTPase"/>
</dbReference>
<feature type="transmembrane region" description="Helical" evidence="9">
    <location>
        <begin position="237"/>
        <end position="257"/>
    </location>
</feature>
<dbReference type="GO" id="GO:0005886">
    <property type="term" value="C:plasma membrane"/>
    <property type="evidence" value="ECO:0007669"/>
    <property type="project" value="UniProtKB-SubCell"/>
</dbReference>
<dbReference type="SUPFAM" id="SSF90123">
    <property type="entry name" value="ABC transporter transmembrane region"/>
    <property type="match status" value="1"/>
</dbReference>
<dbReference type="PROSITE" id="PS00211">
    <property type="entry name" value="ABC_TRANSPORTER_1"/>
    <property type="match status" value="1"/>
</dbReference>
<name>A0A923J1D7_CLOTT</name>
<feature type="transmembrane region" description="Helical" evidence="9">
    <location>
        <begin position="208"/>
        <end position="231"/>
    </location>
</feature>
<evidence type="ECO:0000256" key="8">
    <source>
        <dbReference type="ARBA" id="ARBA00023136"/>
    </source>
</evidence>
<keyword evidence="6 12" id="KW-0067">ATP-binding</keyword>
<dbReference type="InterPro" id="IPR017871">
    <property type="entry name" value="ABC_transporter-like_CS"/>
</dbReference>
<dbReference type="PANTHER" id="PTHR43394">
    <property type="entry name" value="ATP-DEPENDENT PERMEASE MDL1, MITOCHONDRIAL"/>
    <property type="match status" value="1"/>
</dbReference>